<organism evidence="2 3">
    <name type="scientific">Carnegiea gigantea</name>
    <dbReference type="NCBI Taxonomy" id="171969"/>
    <lineage>
        <taxon>Eukaryota</taxon>
        <taxon>Viridiplantae</taxon>
        <taxon>Streptophyta</taxon>
        <taxon>Embryophyta</taxon>
        <taxon>Tracheophyta</taxon>
        <taxon>Spermatophyta</taxon>
        <taxon>Magnoliopsida</taxon>
        <taxon>eudicotyledons</taxon>
        <taxon>Gunneridae</taxon>
        <taxon>Pentapetalae</taxon>
        <taxon>Caryophyllales</taxon>
        <taxon>Cactineae</taxon>
        <taxon>Cactaceae</taxon>
        <taxon>Cactoideae</taxon>
        <taxon>Echinocereeae</taxon>
        <taxon>Carnegiea</taxon>
    </lineage>
</organism>
<reference evidence="2" key="1">
    <citation type="submission" date="2022-04" db="EMBL/GenBank/DDBJ databases">
        <title>Carnegiea gigantea Genome sequencing and assembly v2.</title>
        <authorList>
            <person name="Copetti D."/>
            <person name="Sanderson M.J."/>
            <person name="Burquez A."/>
            <person name="Wojciechowski M.F."/>
        </authorList>
    </citation>
    <scope>NUCLEOTIDE SEQUENCE</scope>
    <source>
        <strain evidence="2">SGP5-SGP5p</strain>
        <tissue evidence="2">Aerial part</tissue>
    </source>
</reference>
<proteinExistence type="predicted"/>
<name>A0A9Q1JM82_9CARY</name>
<evidence type="ECO:0000256" key="1">
    <source>
        <dbReference type="SAM" id="MobiDB-lite"/>
    </source>
</evidence>
<feature type="compositionally biased region" description="Basic and acidic residues" evidence="1">
    <location>
        <begin position="137"/>
        <end position="158"/>
    </location>
</feature>
<evidence type="ECO:0000313" key="3">
    <source>
        <dbReference type="Proteomes" id="UP001153076"/>
    </source>
</evidence>
<dbReference type="AlphaFoldDB" id="A0A9Q1JM82"/>
<evidence type="ECO:0000313" key="2">
    <source>
        <dbReference type="EMBL" id="KAJ8425931.1"/>
    </source>
</evidence>
<keyword evidence="3" id="KW-1185">Reference proteome</keyword>
<protein>
    <submittedName>
        <fullName evidence="2">Uncharacterized protein</fullName>
    </submittedName>
</protein>
<dbReference type="Proteomes" id="UP001153076">
    <property type="component" value="Unassembled WGS sequence"/>
</dbReference>
<sequence length="165" mass="19396">MQHPLRKLNRDKFADLHEQQARFRDKLSKIQQQMLSDPHNESHKAQERECREQYIEITTSVISLVQQQCKVDRIQYGDECTRYFFARAKGRKMASYIYALQDETGTKVEGFDSVGTILLDYYKKMLGKQFIPGSHIIPERENSERLHMSRPREKDGKKPHAGLPK</sequence>
<feature type="region of interest" description="Disordered" evidence="1">
    <location>
        <begin position="137"/>
        <end position="165"/>
    </location>
</feature>
<accession>A0A9Q1JM82</accession>
<dbReference type="EMBL" id="JAKOGI010001379">
    <property type="protein sequence ID" value="KAJ8425931.1"/>
    <property type="molecule type" value="Genomic_DNA"/>
</dbReference>
<comment type="caution">
    <text evidence="2">The sequence shown here is derived from an EMBL/GenBank/DDBJ whole genome shotgun (WGS) entry which is preliminary data.</text>
</comment>
<dbReference type="OrthoDB" id="1932741at2759"/>
<gene>
    <name evidence="2" type="ORF">Cgig2_003906</name>
</gene>